<protein>
    <submittedName>
        <fullName evidence="7">Probable 4-coumarate--CoA ligase 3</fullName>
    </submittedName>
</protein>
<dbReference type="GO" id="GO:0004467">
    <property type="term" value="F:long-chain fatty acid-CoA ligase activity"/>
    <property type="evidence" value="ECO:0007669"/>
    <property type="project" value="TreeGrafter"/>
</dbReference>
<evidence type="ECO:0000256" key="3">
    <source>
        <dbReference type="ARBA" id="ARBA00023140"/>
    </source>
</evidence>
<dbReference type="FunFam" id="3.30.300.30:FF:000007">
    <property type="entry name" value="4-coumarate--CoA ligase 2"/>
    <property type="match status" value="1"/>
</dbReference>
<gene>
    <name evidence="7" type="primary">LOC108740207</name>
</gene>
<dbReference type="RefSeq" id="XP_025829782.1">
    <property type="nucleotide sequence ID" value="XM_025973997.1"/>
</dbReference>
<dbReference type="PROSITE" id="PS00455">
    <property type="entry name" value="AMP_BINDING"/>
    <property type="match status" value="1"/>
</dbReference>
<dbReference type="Gene3D" id="3.40.50.12780">
    <property type="entry name" value="N-terminal domain of ligase-like"/>
    <property type="match status" value="1"/>
</dbReference>
<proteinExistence type="inferred from homology"/>
<dbReference type="AlphaFoldDB" id="A0A7F5R2U8"/>
<evidence type="ECO:0000313" key="7">
    <source>
        <dbReference type="RefSeq" id="XP_025829782.1"/>
    </source>
</evidence>
<dbReference type="InterPro" id="IPR020845">
    <property type="entry name" value="AMP-binding_CS"/>
</dbReference>
<evidence type="ECO:0000256" key="1">
    <source>
        <dbReference type="ARBA" id="ARBA00004275"/>
    </source>
</evidence>
<comment type="similarity">
    <text evidence="2">Belongs to the ATP-dependent AMP-binding enzyme family.</text>
</comment>
<dbReference type="Pfam" id="PF13193">
    <property type="entry name" value="AMP-binding_C"/>
    <property type="match status" value="1"/>
</dbReference>
<keyword evidence="6" id="KW-1185">Reference proteome</keyword>
<dbReference type="InterPro" id="IPR045851">
    <property type="entry name" value="AMP-bd_C_sf"/>
</dbReference>
<feature type="domain" description="AMP-dependent synthetase/ligase" evidence="4">
    <location>
        <begin position="46"/>
        <end position="277"/>
    </location>
</feature>
<name>A0A7F5R2U8_AGRPL</name>
<dbReference type="InParanoid" id="A0A7F5R2U8"/>
<dbReference type="Pfam" id="PF00501">
    <property type="entry name" value="AMP-binding"/>
    <property type="match status" value="1"/>
</dbReference>
<accession>A0A7F5R2U8</accession>
<dbReference type="InterPro" id="IPR025110">
    <property type="entry name" value="AMP-bd_C"/>
</dbReference>
<dbReference type="Gene3D" id="3.30.300.30">
    <property type="match status" value="1"/>
</dbReference>
<dbReference type="KEGG" id="apln:108740207"/>
<dbReference type="PANTHER" id="PTHR24096">
    <property type="entry name" value="LONG-CHAIN-FATTY-ACID--COA LIGASE"/>
    <property type="match status" value="1"/>
</dbReference>
<dbReference type="GeneID" id="108740207"/>
<reference evidence="7" key="1">
    <citation type="submission" date="2025-08" db="UniProtKB">
        <authorList>
            <consortium name="RefSeq"/>
        </authorList>
    </citation>
    <scope>IDENTIFICATION</scope>
    <source>
        <tissue evidence="7">Entire body</tissue>
    </source>
</reference>
<dbReference type="SUPFAM" id="SSF56801">
    <property type="entry name" value="Acetyl-CoA synthetase-like"/>
    <property type="match status" value="1"/>
</dbReference>
<comment type="subcellular location">
    <subcellularLocation>
        <location evidence="1">Peroxisome</location>
    </subcellularLocation>
</comment>
<evidence type="ECO:0000259" key="4">
    <source>
        <dbReference type="Pfam" id="PF00501"/>
    </source>
</evidence>
<evidence type="ECO:0000256" key="2">
    <source>
        <dbReference type="ARBA" id="ARBA00006432"/>
    </source>
</evidence>
<keyword evidence="3" id="KW-0576">Peroxisome</keyword>
<dbReference type="InterPro" id="IPR000873">
    <property type="entry name" value="AMP-dep_synth/lig_dom"/>
</dbReference>
<feature type="domain" description="AMP-binding enzyme C-terminal" evidence="5">
    <location>
        <begin position="327"/>
        <end position="403"/>
    </location>
</feature>
<evidence type="ECO:0000313" key="6">
    <source>
        <dbReference type="Proteomes" id="UP000192223"/>
    </source>
</evidence>
<dbReference type="GO" id="GO:0005777">
    <property type="term" value="C:peroxisome"/>
    <property type="evidence" value="ECO:0007669"/>
    <property type="project" value="UniProtKB-SubCell"/>
</dbReference>
<sequence>MFQVASDATKLSKKNIPIITIKTQVSESTERGSINFTELTDIKYDNDDFIFPKIDDIAVMPYSSGTTGLPKGVELTHRNLVSNITQISNFNLHIPTTETYQEAIPAVLPMFHIYGHTNLTLYPLHFGMKIVTLPKFTPELFTSVLEEHNPGLLFIVPPIVNFMNTTNMIKKECYKSLRSVFCGAAPLGPLDEAKFVEKAGKDVNMLQGYGLTETSPVVSTLSIERKKEFNVMGSVGDPVPNTLVKIVSPDDPTGKLLKPKEKGELLVKGPQVMKGYHNKPEETANMVDDGWLRTGDLAYYDENNFIFVTDRMKELIKVKGFQVAPAELEELIRDHPQVEDAAVIGIPHENYGEVPRAYVIPKKGAKIDAEKLNEYLTPKVTSYKLLRGGVSVVDSIPKNAAGKILRRNLKKLYEELKI</sequence>
<organism evidence="6 7">
    <name type="scientific">Agrilus planipennis</name>
    <name type="common">Emerald ash borer</name>
    <name type="synonym">Agrilus marcopoli</name>
    <dbReference type="NCBI Taxonomy" id="224129"/>
    <lineage>
        <taxon>Eukaryota</taxon>
        <taxon>Metazoa</taxon>
        <taxon>Ecdysozoa</taxon>
        <taxon>Arthropoda</taxon>
        <taxon>Hexapoda</taxon>
        <taxon>Insecta</taxon>
        <taxon>Pterygota</taxon>
        <taxon>Neoptera</taxon>
        <taxon>Endopterygota</taxon>
        <taxon>Coleoptera</taxon>
        <taxon>Polyphaga</taxon>
        <taxon>Elateriformia</taxon>
        <taxon>Buprestoidea</taxon>
        <taxon>Buprestidae</taxon>
        <taxon>Agrilinae</taxon>
        <taxon>Agrilus</taxon>
    </lineage>
</organism>
<dbReference type="OrthoDB" id="10253869at2759"/>
<dbReference type="InterPro" id="IPR042099">
    <property type="entry name" value="ANL_N_sf"/>
</dbReference>
<keyword evidence="7" id="KW-0436">Ligase</keyword>
<dbReference type="PANTHER" id="PTHR24096:SF422">
    <property type="entry name" value="BCDNA.GH02901"/>
    <property type="match status" value="1"/>
</dbReference>
<dbReference type="Proteomes" id="UP000192223">
    <property type="component" value="Unplaced"/>
</dbReference>
<dbReference type="GO" id="GO:0046949">
    <property type="term" value="P:fatty-acyl-CoA biosynthetic process"/>
    <property type="evidence" value="ECO:0007669"/>
    <property type="project" value="TreeGrafter"/>
</dbReference>
<evidence type="ECO:0000259" key="5">
    <source>
        <dbReference type="Pfam" id="PF13193"/>
    </source>
</evidence>